<keyword evidence="9" id="KW-0479">Metal-binding</keyword>
<dbReference type="PROSITE" id="PS50142">
    <property type="entry name" value="RNASE_3_2"/>
    <property type="match status" value="1"/>
</dbReference>
<dbReference type="SMART" id="SM00358">
    <property type="entry name" value="DSRM"/>
    <property type="match status" value="1"/>
</dbReference>
<evidence type="ECO:0000256" key="7">
    <source>
        <dbReference type="ARBA" id="ARBA00022801"/>
    </source>
</evidence>
<dbReference type="InterPro" id="IPR036389">
    <property type="entry name" value="RNase_III_sf"/>
</dbReference>
<evidence type="ECO:0000256" key="3">
    <source>
        <dbReference type="ARBA" id="ARBA00022552"/>
    </source>
</evidence>
<dbReference type="PANTHER" id="PTHR11207">
    <property type="entry name" value="RIBONUCLEASE III"/>
    <property type="match status" value="1"/>
</dbReference>
<dbReference type="InterPro" id="IPR011907">
    <property type="entry name" value="RNase_III"/>
</dbReference>
<dbReference type="EC" id="3.1.26.3" evidence="9"/>
<proteinExistence type="inferred from homology"/>
<dbReference type="Pfam" id="PF00035">
    <property type="entry name" value="dsrm"/>
    <property type="match status" value="1"/>
</dbReference>
<evidence type="ECO:0000256" key="4">
    <source>
        <dbReference type="ARBA" id="ARBA00022664"/>
    </source>
</evidence>
<gene>
    <name evidence="9" type="primary">rnc</name>
    <name evidence="12" type="ORF">FHS60_000628</name>
</gene>
<dbReference type="PROSITE" id="PS00517">
    <property type="entry name" value="RNASE_3_1"/>
    <property type="match status" value="1"/>
</dbReference>
<keyword evidence="5 9" id="KW-0540">Nuclease</keyword>
<dbReference type="GO" id="GO:0003725">
    <property type="term" value="F:double-stranded RNA binding"/>
    <property type="evidence" value="ECO:0007669"/>
    <property type="project" value="TreeGrafter"/>
</dbReference>
<comment type="subcellular location">
    <subcellularLocation>
        <location evidence="9">Cytoplasm</location>
    </subcellularLocation>
</comment>
<dbReference type="InterPro" id="IPR014720">
    <property type="entry name" value="dsRBD_dom"/>
</dbReference>
<evidence type="ECO:0000259" key="11">
    <source>
        <dbReference type="PROSITE" id="PS50142"/>
    </source>
</evidence>
<name>A0A7W5Y135_9BACT</name>
<comment type="subunit">
    <text evidence="9">Homodimer.</text>
</comment>
<dbReference type="GO" id="GO:0046872">
    <property type="term" value="F:metal ion binding"/>
    <property type="evidence" value="ECO:0007669"/>
    <property type="project" value="UniProtKB-KW"/>
</dbReference>
<feature type="domain" description="DRBM" evidence="10">
    <location>
        <begin position="173"/>
        <end position="242"/>
    </location>
</feature>
<dbReference type="PROSITE" id="PS50137">
    <property type="entry name" value="DS_RBD"/>
    <property type="match status" value="1"/>
</dbReference>
<keyword evidence="9" id="KW-0963">Cytoplasm</keyword>
<dbReference type="AlphaFoldDB" id="A0A7W5Y135"/>
<feature type="binding site" evidence="9">
    <location>
        <position position="134"/>
    </location>
    <ligand>
        <name>Mg(2+)</name>
        <dbReference type="ChEBI" id="CHEBI:18420"/>
    </ligand>
</feature>
<evidence type="ECO:0000313" key="13">
    <source>
        <dbReference type="Proteomes" id="UP000541425"/>
    </source>
</evidence>
<comment type="cofactor">
    <cofactor evidence="9">
        <name>Mg(2+)</name>
        <dbReference type="ChEBI" id="CHEBI:18420"/>
    </cofactor>
</comment>
<dbReference type="RefSeq" id="WP_009347567.1">
    <property type="nucleotide sequence ID" value="NZ_JACICA010000002.1"/>
</dbReference>
<dbReference type="Pfam" id="PF14622">
    <property type="entry name" value="Ribonucleas_3_3"/>
    <property type="match status" value="1"/>
</dbReference>
<feature type="binding site" evidence="9">
    <location>
        <position position="62"/>
    </location>
    <ligand>
        <name>Mg(2+)</name>
        <dbReference type="ChEBI" id="CHEBI:18420"/>
    </ligand>
</feature>
<dbReference type="PANTHER" id="PTHR11207:SF0">
    <property type="entry name" value="RIBONUCLEASE 3"/>
    <property type="match status" value="1"/>
</dbReference>
<dbReference type="SUPFAM" id="SSF54768">
    <property type="entry name" value="dsRNA-binding domain-like"/>
    <property type="match status" value="1"/>
</dbReference>
<keyword evidence="7 9" id="KW-0378">Hydrolase</keyword>
<sequence length="284" mass="32602">MNTNLLDRLKLLFRKDKELYFQIYDILGFYPHNIELYQTALAHRSKVYKNHSGRAVNNERLEYLGDAVLETIVSDIVFKKFPRRREGFLTNVRSKVVQRSTLNLLAEKMGLSQLISLNTRPTTRRNNIGGNAFEAFIGAVYLDRGFKKCYEFVDKRILGQYINLEALSRKEENFKSRLLEWSQKNKLRAEFKLENMEGENSNSPVFNTIILLEGKKAGKGRGYSKKESQQNAAHQALEMLNKDTKFKDSIFAAKESRTAMEAQEFAALPSTEASPVLADKTAKN</sequence>
<dbReference type="EMBL" id="JACICA010000002">
    <property type="protein sequence ID" value="MBB3702175.1"/>
    <property type="molecule type" value="Genomic_DNA"/>
</dbReference>
<dbReference type="Gene3D" id="1.10.1520.10">
    <property type="entry name" value="Ribonuclease III domain"/>
    <property type="match status" value="1"/>
</dbReference>
<dbReference type="GO" id="GO:0019843">
    <property type="term" value="F:rRNA binding"/>
    <property type="evidence" value="ECO:0007669"/>
    <property type="project" value="UniProtKB-KW"/>
</dbReference>
<feature type="active site" evidence="9">
    <location>
        <position position="66"/>
    </location>
</feature>
<dbReference type="FunFam" id="1.10.1520.10:FF:000001">
    <property type="entry name" value="Ribonuclease 3"/>
    <property type="match status" value="1"/>
</dbReference>
<protein>
    <recommendedName>
        <fullName evidence="9">Ribonuclease 3</fullName>
        <ecNumber evidence="9">3.1.26.3</ecNumber>
    </recommendedName>
    <alternativeName>
        <fullName evidence="9">Ribonuclease III</fullName>
        <shortName evidence="9">RNase III</shortName>
    </alternativeName>
</protein>
<dbReference type="Proteomes" id="UP000541425">
    <property type="component" value="Unassembled WGS sequence"/>
</dbReference>
<comment type="function">
    <text evidence="9">Digests double-stranded RNA. Involved in the processing of primary rRNA transcript to yield the immediate precursors to the large and small rRNAs (23S and 16S). Processes some mRNAs, and tRNAs when they are encoded in the rRNA operon. Processes pre-crRNA and tracrRNA of type II CRISPR loci if present in the organism.</text>
</comment>
<keyword evidence="9" id="KW-0819">tRNA processing</keyword>
<dbReference type="NCBIfam" id="TIGR02191">
    <property type="entry name" value="RNaseIII"/>
    <property type="match status" value="1"/>
</dbReference>
<comment type="similarity">
    <text evidence="2">Belongs to the ribonuclease III family.</text>
</comment>
<keyword evidence="9" id="KW-0460">Magnesium</keyword>
<accession>A0A7W5Y135</accession>
<evidence type="ECO:0000256" key="2">
    <source>
        <dbReference type="ARBA" id="ARBA00010183"/>
    </source>
</evidence>
<feature type="active site" evidence="9">
    <location>
        <position position="134"/>
    </location>
</feature>
<evidence type="ECO:0000313" key="12">
    <source>
        <dbReference type="EMBL" id="MBB3702175.1"/>
    </source>
</evidence>
<dbReference type="Gene3D" id="3.30.160.20">
    <property type="match status" value="1"/>
</dbReference>
<comment type="catalytic activity">
    <reaction evidence="1 9">
        <text>Endonucleolytic cleavage to 5'-phosphomonoester.</text>
        <dbReference type="EC" id="3.1.26.3"/>
    </reaction>
</comment>
<evidence type="ECO:0000256" key="8">
    <source>
        <dbReference type="ARBA" id="ARBA00022884"/>
    </source>
</evidence>
<dbReference type="GO" id="GO:0010468">
    <property type="term" value="P:regulation of gene expression"/>
    <property type="evidence" value="ECO:0007669"/>
    <property type="project" value="TreeGrafter"/>
</dbReference>
<keyword evidence="4 9" id="KW-0507">mRNA processing</keyword>
<dbReference type="GO" id="GO:0006364">
    <property type="term" value="P:rRNA processing"/>
    <property type="evidence" value="ECO:0007669"/>
    <property type="project" value="UniProtKB-UniRule"/>
</dbReference>
<keyword evidence="9" id="KW-0699">rRNA-binding</keyword>
<dbReference type="GO" id="GO:0006397">
    <property type="term" value="P:mRNA processing"/>
    <property type="evidence" value="ECO:0007669"/>
    <property type="project" value="UniProtKB-UniRule"/>
</dbReference>
<dbReference type="InterPro" id="IPR000999">
    <property type="entry name" value="RNase_III_dom"/>
</dbReference>
<evidence type="ECO:0000256" key="1">
    <source>
        <dbReference type="ARBA" id="ARBA00000109"/>
    </source>
</evidence>
<evidence type="ECO:0000256" key="5">
    <source>
        <dbReference type="ARBA" id="ARBA00022722"/>
    </source>
</evidence>
<evidence type="ECO:0000259" key="10">
    <source>
        <dbReference type="PROSITE" id="PS50137"/>
    </source>
</evidence>
<keyword evidence="3 9" id="KW-0698">rRNA processing</keyword>
<dbReference type="CDD" id="cd10845">
    <property type="entry name" value="DSRM_RNAse_III_family"/>
    <property type="match status" value="1"/>
</dbReference>
<organism evidence="12 13">
    <name type="scientific">Alloprevotella rava</name>
    <dbReference type="NCBI Taxonomy" id="671218"/>
    <lineage>
        <taxon>Bacteria</taxon>
        <taxon>Pseudomonadati</taxon>
        <taxon>Bacteroidota</taxon>
        <taxon>Bacteroidia</taxon>
        <taxon>Bacteroidales</taxon>
        <taxon>Prevotellaceae</taxon>
        <taxon>Alloprevotella</taxon>
    </lineage>
</organism>
<dbReference type="HAMAP" id="MF_00104">
    <property type="entry name" value="RNase_III"/>
    <property type="match status" value="1"/>
</dbReference>
<comment type="caution">
    <text evidence="12">The sequence shown here is derived from an EMBL/GenBank/DDBJ whole genome shotgun (WGS) entry which is preliminary data.</text>
</comment>
<evidence type="ECO:0000256" key="9">
    <source>
        <dbReference type="HAMAP-Rule" id="MF_00104"/>
    </source>
</evidence>
<dbReference type="SMART" id="SM00535">
    <property type="entry name" value="RIBOc"/>
    <property type="match status" value="1"/>
</dbReference>
<feature type="domain" description="RNase III" evidence="11">
    <location>
        <begin position="20"/>
        <end position="145"/>
    </location>
</feature>
<keyword evidence="8 9" id="KW-0694">RNA-binding</keyword>
<feature type="binding site" evidence="9">
    <location>
        <position position="131"/>
    </location>
    <ligand>
        <name>Mg(2+)</name>
        <dbReference type="ChEBI" id="CHEBI:18420"/>
    </ligand>
</feature>
<reference evidence="12 13" key="1">
    <citation type="submission" date="2020-08" db="EMBL/GenBank/DDBJ databases">
        <title>Genomic Encyclopedia of Type Strains, Phase IV (KMG-IV): sequencing the most valuable type-strain genomes for metagenomic binning, comparative biology and taxonomic classification.</title>
        <authorList>
            <person name="Goeker M."/>
        </authorList>
    </citation>
    <scope>NUCLEOTIDE SEQUENCE [LARGE SCALE GENOMIC DNA]</scope>
    <source>
        <strain evidence="12 13">DSM 22548</strain>
    </source>
</reference>
<dbReference type="SUPFAM" id="SSF69065">
    <property type="entry name" value="RNase III domain-like"/>
    <property type="match status" value="1"/>
</dbReference>
<dbReference type="GO" id="GO:0008033">
    <property type="term" value="P:tRNA processing"/>
    <property type="evidence" value="ECO:0007669"/>
    <property type="project" value="UniProtKB-KW"/>
</dbReference>
<dbReference type="GO" id="GO:0004525">
    <property type="term" value="F:ribonuclease III activity"/>
    <property type="evidence" value="ECO:0007669"/>
    <property type="project" value="UniProtKB-UniRule"/>
</dbReference>
<dbReference type="GO" id="GO:0005737">
    <property type="term" value="C:cytoplasm"/>
    <property type="evidence" value="ECO:0007669"/>
    <property type="project" value="UniProtKB-SubCell"/>
</dbReference>
<dbReference type="CDD" id="cd00593">
    <property type="entry name" value="RIBOc"/>
    <property type="match status" value="1"/>
</dbReference>
<evidence type="ECO:0000256" key="6">
    <source>
        <dbReference type="ARBA" id="ARBA00022759"/>
    </source>
</evidence>
<keyword evidence="6 9" id="KW-0255">Endonuclease</keyword>